<dbReference type="CDD" id="cd01120">
    <property type="entry name" value="RecA-like_superfamily"/>
    <property type="match status" value="1"/>
</dbReference>
<keyword evidence="2" id="KW-0812">Transmembrane</keyword>
<feature type="compositionally biased region" description="Low complexity" evidence="1">
    <location>
        <begin position="272"/>
        <end position="286"/>
    </location>
</feature>
<proteinExistence type="predicted"/>
<evidence type="ECO:0000256" key="2">
    <source>
        <dbReference type="SAM" id="Phobius"/>
    </source>
</evidence>
<dbReference type="InterPro" id="IPR049945">
    <property type="entry name" value="AAA_22"/>
</dbReference>
<keyword evidence="5" id="KW-1185">Reference proteome</keyword>
<feature type="region of interest" description="Disordered" evidence="1">
    <location>
        <begin position="332"/>
        <end position="364"/>
    </location>
</feature>
<dbReference type="Pfam" id="PF13401">
    <property type="entry name" value="AAA_22"/>
    <property type="match status" value="1"/>
</dbReference>
<dbReference type="InterPro" id="IPR027417">
    <property type="entry name" value="P-loop_NTPase"/>
</dbReference>
<dbReference type="KEGG" id="opf:CBP31_04375"/>
<dbReference type="EMBL" id="CP021377">
    <property type="protein sequence ID" value="ART81958.1"/>
    <property type="molecule type" value="Genomic_DNA"/>
</dbReference>
<feature type="transmembrane region" description="Helical" evidence="2">
    <location>
        <begin position="224"/>
        <end position="244"/>
    </location>
</feature>
<feature type="domain" description="SPOR" evidence="3">
    <location>
        <begin position="384"/>
        <end position="461"/>
    </location>
</feature>
<dbReference type="GO" id="GO:0016887">
    <property type="term" value="F:ATP hydrolysis activity"/>
    <property type="evidence" value="ECO:0007669"/>
    <property type="project" value="InterPro"/>
</dbReference>
<dbReference type="Proteomes" id="UP000243937">
    <property type="component" value="Chromosome"/>
</dbReference>
<protein>
    <recommendedName>
        <fullName evidence="3">SPOR domain-containing protein</fullName>
    </recommendedName>
</protein>
<feature type="compositionally biased region" description="Polar residues" evidence="1">
    <location>
        <begin position="299"/>
        <end position="310"/>
    </location>
</feature>
<dbReference type="OrthoDB" id="6189127at2"/>
<evidence type="ECO:0000313" key="4">
    <source>
        <dbReference type="EMBL" id="ART81958.1"/>
    </source>
</evidence>
<accession>A0A1Y0D348</accession>
<keyword evidence="2" id="KW-1133">Transmembrane helix</keyword>
<sequence length="471" mass="51357">MTDTVSLPFSSQQQLLARLRHLSRLETDFILLTGPEGAGKTHLANLFIEQASLSYPVILDAKTLDSHIRFREALLSHWFPGAIFDAQDSLVDSMTRLLAQSLHKRLLVVDNGAWLTDIQLQELVQLYGTLPAAVRPFMLLLGTAEWAAQVRQQLDEVMQSQMLEVEVPPLTADDQQQLWQALKFQPPQDAAQDIHYPGQAIAMMEPQMNIQDYRQLLEQKSVKALLTVLIVVLLLIVIVSLTGGPDKSELAQSPQDDLSALPSGIPNSGQPLTADANNTLNNTNANGEAVVQPWANPTLPESPTIAASDTETPDDSDKERVVIEDEVVNQLMQREPSAPVTAQTAPAKPAAPQAPAVQPAAQAPAASQNAAAKANLGSVASLQQKSGQRYTLQLMAGRNKSVLEALVSQHKLNPAWVYPRTIDGQPWFVLVQGDYVSAKHARDAINGLASELQAAKPWPKPFGQVQKEIVR</sequence>
<evidence type="ECO:0000256" key="1">
    <source>
        <dbReference type="SAM" id="MobiDB-lite"/>
    </source>
</evidence>
<dbReference type="GO" id="GO:0042834">
    <property type="term" value="F:peptidoglycan binding"/>
    <property type="evidence" value="ECO:0007669"/>
    <property type="project" value="InterPro"/>
</dbReference>
<feature type="region of interest" description="Disordered" evidence="1">
    <location>
        <begin position="246"/>
        <end position="320"/>
    </location>
</feature>
<dbReference type="AlphaFoldDB" id="A0A1Y0D348"/>
<evidence type="ECO:0000313" key="5">
    <source>
        <dbReference type="Proteomes" id="UP000243937"/>
    </source>
</evidence>
<feature type="compositionally biased region" description="Low complexity" evidence="1">
    <location>
        <begin position="338"/>
        <end position="364"/>
    </location>
</feature>
<dbReference type="Gene3D" id="3.30.70.1070">
    <property type="entry name" value="Sporulation related repeat"/>
    <property type="match status" value="1"/>
</dbReference>
<dbReference type="SUPFAM" id="SSF52540">
    <property type="entry name" value="P-loop containing nucleoside triphosphate hydrolases"/>
    <property type="match status" value="1"/>
</dbReference>
<gene>
    <name evidence="4" type="ORF">CBP31_04375</name>
</gene>
<organism evidence="4 5">
    <name type="scientific">Oceanisphaera profunda</name>
    <dbReference type="NCBI Taxonomy" id="1416627"/>
    <lineage>
        <taxon>Bacteria</taxon>
        <taxon>Pseudomonadati</taxon>
        <taxon>Pseudomonadota</taxon>
        <taxon>Gammaproteobacteria</taxon>
        <taxon>Aeromonadales</taxon>
        <taxon>Aeromonadaceae</taxon>
        <taxon>Oceanisphaera</taxon>
    </lineage>
</organism>
<reference evidence="4 5" key="1">
    <citation type="journal article" date="2014" name="Int. J. Syst. Evol. Microbiol.">
        <title>Oceanisphaera profunda sp. nov., a marine bacterium isolated from deep-sea sediment, and emended description of the genus Oceanisphaera.</title>
        <authorList>
            <person name="Xu Z."/>
            <person name="Zhang X.Y."/>
            <person name="Su H.N."/>
            <person name="Yu Z.C."/>
            <person name="Liu C."/>
            <person name="Li H."/>
            <person name="Chen X.L."/>
            <person name="Song X.Y."/>
            <person name="Xie B.B."/>
            <person name="Qin Q.L."/>
            <person name="Zhou B.C."/>
            <person name="Shi M."/>
            <person name="Huang Y."/>
            <person name="Zhang Y.Z."/>
        </authorList>
    </citation>
    <scope>NUCLEOTIDE SEQUENCE [LARGE SCALE GENOMIC DNA]</scope>
    <source>
        <strain evidence="4 5">SM1222</strain>
    </source>
</reference>
<dbReference type="RefSeq" id="WP_087035046.1">
    <property type="nucleotide sequence ID" value="NZ_CP021377.1"/>
</dbReference>
<dbReference type="InterPro" id="IPR036680">
    <property type="entry name" value="SPOR-like_sf"/>
</dbReference>
<dbReference type="InterPro" id="IPR007730">
    <property type="entry name" value="SPOR-like_dom"/>
</dbReference>
<name>A0A1Y0D348_9GAMM</name>
<evidence type="ECO:0000259" key="3">
    <source>
        <dbReference type="PROSITE" id="PS51724"/>
    </source>
</evidence>
<dbReference type="PROSITE" id="PS51724">
    <property type="entry name" value="SPOR"/>
    <property type="match status" value="1"/>
</dbReference>
<keyword evidence="2" id="KW-0472">Membrane</keyword>
<dbReference type="Pfam" id="PF05036">
    <property type="entry name" value="SPOR"/>
    <property type="match status" value="1"/>
</dbReference>